<sequence length="180" mass="19713">MRIENGTEGFSGAESVPLDVNKLLVPKKVFFTSGVGRHEDALVSFELALRDAGIERFNLVTVSSIFPPQCEVIGIEDGLRELYPGQIVFCVMSRETSDAEGERIYASIGAAIPEDPSLHGYLTEYHGIYRGEDVGRKAEESAAYMLETAFGIKPARTFNVTRVAEVRETTTVVSAAVFVF</sequence>
<dbReference type="AlphaFoldDB" id="A0A0F7IHP0"/>
<reference evidence="7 8" key="1">
    <citation type="submission" date="2015-04" db="EMBL/GenBank/DDBJ databases">
        <title>The complete genome sequence of the hyperthermophilic, obligate iron-reducing archaeon Geoglobus ahangari strain 234T.</title>
        <authorList>
            <person name="Manzella M.P."/>
            <person name="Holmes D.E."/>
            <person name="Rocheleau J.M."/>
            <person name="Chung A."/>
            <person name="Reguera G."/>
            <person name="Kashefi K."/>
        </authorList>
    </citation>
    <scope>NUCLEOTIDE SEQUENCE [LARGE SCALE GENOMIC DNA]</scope>
    <source>
        <strain evidence="7 8">234</strain>
    </source>
</reference>
<evidence type="ECO:0000256" key="4">
    <source>
        <dbReference type="ARBA" id="ARBA00023317"/>
    </source>
</evidence>
<dbReference type="HOGENOM" id="CLU_114389_0_0_2"/>
<dbReference type="HAMAP" id="MF_01404">
    <property type="entry name" value="PvlArgDC"/>
    <property type="match status" value="1"/>
</dbReference>
<dbReference type="SUPFAM" id="SSF56271">
    <property type="entry name" value="Pyruvoyl-dependent histidine and arginine decarboxylases"/>
    <property type="match status" value="1"/>
</dbReference>
<comment type="catalytic activity">
    <reaction evidence="5 6">
        <text>L-arginine + H(+) = agmatine + CO2</text>
        <dbReference type="Rhea" id="RHEA:17641"/>
        <dbReference type="ChEBI" id="CHEBI:15378"/>
        <dbReference type="ChEBI" id="CHEBI:16526"/>
        <dbReference type="ChEBI" id="CHEBI:32682"/>
        <dbReference type="ChEBI" id="CHEBI:58145"/>
        <dbReference type="EC" id="4.1.1.19"/>
    </reaction>
</comment>
<keyword evidence="8" id="KW-1185">Reference proteome</keyword>
<dbReference type="KEGG" id="gah:GAH_00169"/>
<dbReference type="Pfam" id="PF01862">
    <property type="entry name" value="PvlArgDC"/>
    <property type="match status" value="1"/>
</dbReference>
<feature type="chain" id="PRO_5023482712" description="Pyruvoyl-dependent arginine decarboxylase subunit alpha" evidence="6">
    <location>
        <begin position="64"/>
        <end position="180"/>
    </location>
</feature>
<accession>A0A0F7IHP0</accession>
<dbReference type="SFLD" id="SFLDG01170">
    <property type="entry name" value="Pyruvoyl-dependent_arginine_de"/>
    <property type="match status" value="1"/>
</dbReference>
<dbReference type="EMBL" id="CP011267">
    <property type="protein sequence ID" value="AKG92473.1"/>
    <property type="molecule type" value="Genomic_DNA"/>
</dbReference>
<keyword evidence="3 6" id="KW-0456">Lyase</keyword>
<gene>
    <name evidence="6" type="primary">pdaD</name>
    <name evidence="7" type="ORF">GAH_00169</name>
</gene>
<feature type="chain" id="PRO_5023482713" description="Pyruvoyl-dependent arginine decarboxylase subunit beta" evidence="6">
    <location>
        <begin position="1"/>
        <end position="63"/>
    </location>
</feature>
<feature type="modified residue" description="Pyruvic acid (Ser)" evidence="6">
    <location>
        <position position="64"/>
    </location>
</feature>
<dbReference type="NCBIfam" id="NF009064">
    <property type="entry name" value="PRK12398.1"/>
    <property type="match status" value="1"/>
</dbReference>
<dbReference type="GO" id="GO:0008792">
    <property type="term" value="F:arginine decarboxylase activity"/>
    <property type="evidence" value="ECO:0007669"/>
    <property type="project" value="UniProtKB-UniRule"/>
</dbReference>
<comment type="similarity">
    <text evidence="1 6">Belongs to the PdaD family.</text>
</comment>
<dbReference type="InterPro" id="IPR016104">
    <property type="entry name" value="Pyr-dep_his/arg-deCO2ase"/>
</dbReference>
<dbReference type="InParanoid" id="A0A0F7IHP0"/>
<dbReference type="PIRSF" id="PIRSF005216">
    <property type="entry name" value="Pyruvoyl-dep_arg_deCO2ase"/>
    <property type="match status" value="1"/>
</dbReference>
<dbReference type="STRING" id="113653.GAH_00169"/>
<dbReference type="PATRIC" id="fig|113653.22.peg.166"/>
<dbReference type="PANTHER" id="PTHR40438">
    <property type="entry name" value="PYRUVOYL-DEPENDENT ARGININE DECARBOXYLASE"/>
    <property type="match status" value="1"/>
</dbReference>
<evidence type="ECO:0000313" key="8">
    <source>
        <dbReference type="Proteomes" id="UP000034723"/>
    </source>
</evidence>
<evidence type="ECO:0000256" key="3">
    <source>
        <dbReference type="ARBA" id="ARBA00023239"/>
    </source>
</evidence>
<evidence type="ECO:0000256" key="1">
    <source>
        <dbReference type="ARBA" id="ARBA00007412"/>
    </source>
</evidence>
<protein>
    <recommendedName>
        <fullName evidence="6">Pyruvoyl-dependent arginine decarboxylase</fullName>
        <shortName evidence="6">PvlArgDC</shortName>
        <ecNumber evidence="6">4.1.1.19</ecNumber>
    </recommendedName>
    <component>
        <recommendedName>
            <fullName evidence="6">Pyruvoyl-dependent arginine decarboxylase subunit beta</fullName>
        </recommendedName>
    </component>
    <component>
        <recommendedName>
            <fullName evidence="6">Pyruvoyl-dependent arginine decarboxylase subunit alpha</fullName>
        </recommendedName>
    </component>
</protein>
<comment type="cofactor">
    <cofactor evidence="6">
        <name>pyruvate</name>
        <dbReference type="ChEBI" id="CHEBI:15361"/>
    </cofactor>
    <text evidence="6">Binds 1 pyruvoyl group covalently per subunit.</text>
</comment>
<dbReference type="GO" id="GO:0006527">
    <property type="term" value="P:L-arginine catabolic process"/>
    <property type="evidence" value="ECO:0007669"/>
    <property type="project" value="InterPro"/>
</dbReference>
<evidence type="ECO:0000313" key="7">
    <source>
        <dbReference type="EMBL" id="AKG92473.1"/>
    </source>
</evidence>
<evidence type="ECO:0000256" key="2">
    <source>
        <dbReference type="ARBA" id="ARBA00022793"/>
    </source>
</evidence>
<evidence type="ECO:0000256" key="6">
    <source>
        <dbReference type="HAMAP-Rule" id="MF_01404"/>
    </source>
</evidence>
<organism evidence="7 8">
    <name type="scientific">Geoglobus ahangari</name>
    <dbReference type="NCBI Taxonomy" id="113653"/>
    <lineage>
        <taxon>Archaea</taxon>
        <taxon>Methanobacteriati</taxon>
        <taxon>Methanobacteriota</taxon>
        <taxon>Archaeoglobi</taxon>
        <taxon>Archaeoglobales</taxon>
        <taxon>Archaeoglobaceae</taxon>
        <taxon>Geoglobus</taxon>
    </lineage>
</organism>
<dbReference type="SFLD" id="SFLDS00055">
    <property type="entry name" value="Pyruvoyl-Dependent_Histidine/A"/>
    <property type="match status" value="1"/>
</dbReference>
<proteinExistence type="inferred from homology"/>
<dbReference type="PANTHER" id="PTHR40438:SF1">
    <property type="entry name" value="PYRUVOYL-DEPENDENT ARGININE DECARBOXYLASE"/>
    <property type="match status" value="1"/>
</dbReference>
<dbReference type="InterPro" id="IPR016105">
    <property type="entry name" value="Pyr-dep_his/arg-deCO2ase_sand"/>
</dbReference>
<name>A0A0F7IHP0_9EURY</name>
<keyword evidence="2 6" id="KW-0210">Decarboxylase</keyword>
<dbReference type="NCBIfam" id="TIGR00286">
    <property type="entry name" value="pyruvoyl-dependent arginine decarboxylase"/>
    <property type="match status" value="1"/>
</dbReference>
<dbReference type="InterPro" id="IPR002724">
    <property type="entry name" value="Pyruvoyl-dep_arg_deCO2ase"/>
</dbReference>
<dbReference type="Proteomes" id="UP000034723">
    <property type="component" value="Chromosome"/>
</dbReference>
<evidence type="ECO:0000256" key="5">
    <source>
        <dbReference type="ARBA" id="ARBA00049309"/>
    </source>
</evidence>
<feature type="site" description="Cleavage (non-hydrolytic)" evidence="6">
    <location>
        <begin position="63"/>
        <end position="64"/>
    </location>
</feature>
<dbReference type="Gene3D" id="3.50.20.10">
    <property type="entry name" value="Pyruvoyl-Dependent Histidine Decarboxylase, subunit B"/>
    <property type="match status" value="1"/>
</dbReference>
<keyword evidence="4 6" id="KW-0670">Pyruvate</keyword>
<dbReference type="EC" id="4.1.1.19" evidence="6"/>